<protein>
    <recommendedName>
        <fullName evidence="2">Glycosyltransferase N-terminal domain-containing protein</fullName>
    </recommendedName>
</protein>
<dbReference type="PANTHER" id="PTHR48044:SF29">
    <property type="entry name" value="GLYCOSYLTRANSFERASE"/>
    <property type="match status" value="1"/>
</dbReference>
<comment type="caution">
    <text evidence="3">The sequence shown here is derived from an EMBL/GenBank/DDBJ whole genome shotgun (WGS) entry which is preliminary data.</text>
</comment>
<name>A0ABR0NKT4_GOSAR</name>
<dbReference type="Pfam" id="PF26168">
    <property type="entry name" value="Glyco_transf_N"/>
    <property type="match status" value="1"/>
</dbReference>
<dbReference type="Proteomes" id="UP001358586">
    <property type="component" value="Chromosome 10"/>
</dbReference>
<keyword evidence="4" id="KW-1185">Reference proteome</keyword>
<dbReference type="Gene3D" id="3.40.50.2000">
    <property type="entry name" value="Glycogen Phosphorylase B"/>
    <property type="match status" value="1"/>
</dbReference>
<evidence type="ECO:0000259" key="2">
    <source>
        <dbReference type="Pfam" id="PF26168"/>
    </source>
</evidence>
<gene>
    <name evidence="3" type="ORF">PVK06_036914</name>
</gene>
<reference evidence="3 4" key="1">
    <citation type="submission" date="2023-03" db="EMBL/GenBank/DDBJ databases">
        <title>WGS of Gossypium arboreum.</title>
        <authorList>
            <person name="Yu D."/>
        </authorList>
    </citation>
    <scope>NUCLEOTIDE SEQUENCE [LARGE SCALE GENOMIC DNA]</scope>
    <source>
        <tissue evidence="3">Leaf</tissue>
    </source>
</reference>
<organism evidence="3 4">
    <name type="scientific">Gossypium arboreum</name>
    <name type="common">Tree cotton</name>
    <name type="synonym">Gossypium nanking</name>
    <dbReference type="NCBI Taxonomy" id="29729"/>
    <lineage>
        <taxon>Eukaryota</taxon>
        <taxon>Viridiplantae</taxon>
        <taxon>Streptophyta</taxon>
        <taxon>Embryophyta</taxon>
        <taxon>Tracheophyta</taxon>
        <taxon>Spermatophyta</taxon>
        <taxon>Magnoliopsida</taxon>
        <taxon>eudicotyledons</taxon>
        <taxon>Gunneridae</taxon>
        <taxon>Pentapetalae</taxon>
        <taxon>rosids</taxon>
        <taxon>malvids</taxon>
        <taxon>Malvales</taxon>
        <taxon>Malvaceae</taxon>
        <taxon>Malvoideae</taxon>
        <taxon>Gossypium</taxon>
    </lineage>
</organism>
<evidence type="ECO:0000256" key="1">
    <source>
        <dbReference type="ARBA" id="ARBA00009995"/>
    </source>
</evidence>
<sequence>MDTKQKRIRVLMFPWLAHGHISPFLELAKKLANRNLYVYFCSTAVNLDSIKPKVSPNHSLSIQFIELKLPLLLSFLLTTKPPKDCHPIY</sequence>
<dbReference type="PANTHER" id="PTHR48044">
    <property type="entry name" value="GLYCOSYLTRANSFERASE"/>
    <property type="match status" value="1"/>
</dbReference>
<evidence type="ECO:0000313" key="3">
    <source>
        <dbReference type="EMBL" id="KAK5795642.1"/>
    </source>
</evidence>
<comment type="similarity">
    <text evidence="1">Belongs to the UDP-glycosyltransferase family.</text>
</comment>
<dbReference type="EMBL" id="JARKNE010000010">
    <property type="protein sequence ID" value="KAK5795642.1"/>
    <property type="molecule type" value="Genomic_DNA"/>
</dbReference>
<dbReference type="InterPro" id="IPR058980">
    <property type="entry name" value="Glyco_transf_N"/>
</dbReference>
<evidence type="ECO:0000313" key="4">
    <source>
        <dbReference type="Proteomes" id="UP001358586"/>
    </source>
</evidence>
<proteinExistence type="inferred from homology"/>
<feature type="domain" description="Glycosyltransferase N-terminal" evidence="2">
    <location>
        <begin position="7"/>
        <end position="72"/>
    </location>
</feature>
<accession>A0ABR0NKT4</accession>
<dbReference type="SUPFAM" id="SSF53756">
    <property type="entry name" value="UDP-Glycosyltransferase/glycogen phosphorylase"/>
    <property type="match status" value="1"/>
</dbReference>